<name>A0A1I1ZPB9_9BURK</name>
<evidence type="ECO:0000313" key="2">
    <source>
        <dbReference type="Proteomes" id="UP000199119"/>
    </source>
</evidence>
<evidence type="ECO:0008006" key="3">
    <source>
        <dbReference type="Google" id="ProtNLM"/>
    </source>
</evidence>
<gene>
    <name evidence="1" type="ORF">SAMN04489711_101187</name>
</gene>
<dbReference type="EMBL" id="FONX01000001">
    <property type="protein sequence ID" value="SFE32190.1"/>
    <property type="molecule type" value="Genomic_DNA"/>
</dbReference>
<dbReference type="SUPFAM" id="SSF53187">
    <property type="entry name" value="Zn-dependent exopeptidases"/>
    <property type="match status" value="1"/>
</dbReference>
<keyword evidence="2" id="KW-1185">Reference proteome</keyword>
<proteinExistence type="predicted"/>
<evidence type="ECO:0000313" key="1">
    <source>
        <dbReference type="EMBL" id="SFE32190.1"/>
    </source>
</evidence>
<dbReference type="RefSeq" id="WP_092936679.1">
    <property type="nucleotide sequence ID" value="NZ_FONX01000001.1"/>
</dbReference>
<dbReference type="OrthoDB" id="7956186at2"/>
<organism evidence="1 2">
    <name type="scientific">Paracidovorax wautersii</name>
    <dbReference type="NCBI Taxonomy" id="1177982"/>
    <lineage>
        <taxon>Bacteria</taxon>
        <taxon>Pseudomonadati</taxon>
        <taxon>Pseudomonadota</taxon>
        <taxon>Betaproteobacteria</taxon>
        <taxon>Burkholderiales</taxon>
        <taxon>Comamonadaceae</taxon>
        <taxon>Paracidovorax</taxon>
    </lineage>
</organism>
<sequence>MASSPTPTERPAEDRLLIDATVPRTLAAWVERFSQPAWAGTHVQGWLFEDAAARRAAEEALARAGVQARLHSAYKPLLHHFLEALDIAQIAQAVVRYPSAAPASGRRFLLEAYPLAGLLPEGALRFEPLAAASADDLAALHYEVEATFHDGSLHRARVFAPNRRHTDAIGQPQLSPTGWLRVGSAPGTADRLDAPQATDYEQLFGLALHSVQTQPWGRQEPYFERLQIRIDTPGLEYALPVGDERVSTHEALHEDLYFSLLEWFQQHSGRPTGDRHLQPGQVVPDVRPLAAGALPRLRIALQRFDVAAQDAAAWAEADAPGQPLHALRQAIAPGRIAQVLDALARPGVQRLGATSRQGRTVQGLYQPGSGAPVLISAGQHANETSGVVGALRAAQALQGQPGAHFALIALENPDGYALHRELGAQHPHHMHHAARYSALGDDIEHRTPPLPLYERAAREEALALSGAGLHINLHGYPAHEWTRPLTGYVPRGFEPWMLPKGFFLILRHHAGHGAQARALLQAVAAALREVPGLAEFNARQMALYERHAGPIPFETLHGFAYTITENPRDAAVTLITEFPDETVHGEAFHFAHTVQMHATLAAVAAWQRIAADGKP</sequence>
<dbReference type="STRING" id="1177982.SAMN04489711_101187"/>
<protein>
    <recommendedName>
        <fullName evidence="3">Zinc carboxypeptidase</fullName>
    </recommendedName>
</protein>
<dbReference type="Proteomes" id="UP000199119">
    <property type="component" value="Unassembled WGS sequence"/>
</dbReference>
<dbReference type="Gene3D" id="3.40.630.10">
    <property type="entry name" value="Zn peptidases"/>
    <property type="match status" value="1"/>
</dbReference>
<reference evidence="2" key="1">
    <citation type="submission" date="2016-10" db="EMBL/GenBank/DDBJ databases">
        <authorList>
            <person name="Varghese N."/>
            <person name="Submissions S."/>
        </authorList>
    </citation>
    <scope>NUCLEOTIDE SEQUENCE [LARGE SCALE GENOMIC DNA]</scope>
    <source>
        <strain evidence="2">DSM 27981</strain>
    </source>
</reference>
<accession>A0A1I1ZPB9</accession>
<dbReference type="AlphaFoldDB" id="A0A1I1ZPB9"/>